<comment type="caution">
    <text evidence="4">The sequence shown here is derived from an EMBL/GenBank/DDBJ whole genome shotgun (WGS) entry which is preliminary data.</text>
</comment>
<sequence length="267" mass="30680">MKEKKNNYLAINKTGLSIKWLTIASLVYLLIYTEAGRIVTAFSELWAPILYLVIVCFLALGVKIFYKTDRVFIKLPKEGKVKILTIIFCIMLMALYFLMNLITSWVQVFNLMPEMMWSSICVALAAGIGEEFLCRVTLFNLFTKIFENKQYVLLWSSIFSSVLFGLFHLINLGHGAAIDATFQQVYYATAIGLAFSYLHIFTNRIWPCILMHFLLDLQPNIVNMNAEASPWGPILIIFGIVIIVSIICIYTFNKRINKIENEKRQID</sequence>
<evidence type="ECO:0000256" key="2">
    <source>
        <dbReference type="SAM" id="Phobius"/>
    </source>
</evidence>
<keyword evidence="2" id="KW-0472">Membrane</keyword>
<keyword evidence="2" id="KW-1133">Transmembrane helix</keyword>
<reference evidence="4 5" key="1">
    <citation type="submission" date="2017-05" db="EMBL/GenBank/DDBJ databases">
        <title>Lactobacillus johnsonii from commercial turkeys.</title>
        <authorList>
            <person name="Johnson T.J."/>
            <person name="Youmans B."/>
        </authorList>
    </citation>
    <scope>NUCLEOTIDE SEQUENCE [LARGE SCALE GENOMIC DNA]</scope>
    <source>
        <strain evidence="4 5">UMNLJ114</strain>
    </source>
</reference>
<comment type="similarity">
    <text evidence="1">Belongs to the UPF0177 family.</text>
</comment>
<evidence type="ECO:0000259" key="3">
    <source>
        <dbReference type="Pfam" id="PF02517"/>
    </source>
</evidence>
<accession>A0A267M4Q2</accession>
<dbReference type="InterPro" id="IPR052710">
    <property type="entry name" value="CAAX_protease"/>
</dbReference>
<evidence type="ECO:0000313" key="4">
    <source>
        <dbReference type="EMBL" id="PAB54604.1"/>
    </source>
</evidence>
<dbReference type="SUPFAM" id="SSF103473">
    <property type="entry name" value="MFS general substrate transporter"/>
    <property type="match status" value="1"/>
</dbReference>
<proteinExistence type="inferred from homology"/>
<keyword evidence="4" id="KW-0378">Hydrolase</keyword>
<organism evidence="4 5">
    <name type="scientific">Lactobacillus johnsonii</name>
    <dbReference type="NCBI Taxonomy" id="33959"/>
    <lineage>
        <taxon>Bacteria</taxon>
        <taxon>Bacillati</taxon>
        <taxon>Bacillota</taxon>
        <taxon>Bacilli</taxon>
        <taxon>Lactobacillales</taxon>
        <taxon>Lactobacillaceae</taxon>
        <taxon>Lactobacillus</taxon>
    </lineage>
</organism>
<feature type="transmembrane region" description="Helical" evidence="2">
    <location>
        <begin position="151"/>
        <end position="170"/>
    </location>
</feature>
<feature type="domain" description="CAAX prenyl protease 2/Lysostaphin resistance protein A-like" evidence="3">
    <location>
        <begin position="115"/>
        <end position="217"/>
    </location>
</feature>
<dbReference type="RefSeq" id="WP_095182980.1">
    <property type="nucleotide sequence ID" value="NZ_NIBD01000038.1"/>
</dbReference>
<dbReference type="InterPro" id="IPR036259">
    <property type="entry name" value="MFS_trans_sf"/>
</dbReference>
<gene>
    <name evidence="4" type="ORF">A3Q24_07545</name>
</gene>
<feature type="transmembrane region" description="Helical" evidence="2">
    <location>
        <begin position="234"/>
        <end position="253"/>
    </location>
</feature>
<evidence type="ECO:0000256" key="1">
    <source>
        <dbReference type="ARBA" id="ARBA00009067"/>
    </source>
</evidence>
<dbReference type="GO" id="GO:0006508">
    <property type="term" value="P:proteolysis"/>
    <property type="evidence" value="ECO:0007669"/>
    <property type="project" value="UniProtKB-KW"/>
</dbReference>
<feature type="transmembrane region" description="Helical" evidence="2">
    <location>
        <begin position="83"/>
        <end position="103"/>
    </location>
</feature>
<dbReference type="InterPro" id="IPR003675">
    <property type="entry name" value="Rce1/LyrA-like_dom"/>
</dbReference>
<keyword evidence="4" id="KW-0645">Protease</keyword>
<dbReference type="PANTHER" id="PTHR36435:SF1">
    <property type="entry name" value="CAAX AMINO TERMINAL PROTEASE FAMILY PROTEIN"/>
    <property type="match status" value="1"/>
</dbReference>
<dbReference type="GO" id="GO:0008237">
    <property type="term" value="F:metallopeptidase activity"/>
    <property type="evidence" value="ECO:0007669"/>
    <property type="project" value="UniProtKB-KW"/>
</dbReference>
<feature type="transmembrane region" description="Helical" evidence="2">
    <location>
        <begin position="20"/>
        <end position="39"/>
    </location>
</feature>
<protein>
    <submittedName>
        <fullName evidence="4">CPBP family intramembrane metalloprotease</fullName>
    </submittedName>
</protein>
<name>A0A267M4Q2_LACJH</name>
<keyword evidence="4" id="KW-0482">Metalloprotease</keyword>
<dbReference type="PANTHER" id="PTHR36435">
    <property type="entry name" value="SLR1288 PROTEIN"/>
    <property type="match status" value="1"/>
</dbReference>
<dbReference type="Proteomes" id="UP000216008">
    <property type="component" value="Unassembled WGS sequence"/>
</dbReference>
<dbReference type="GO" id="GO:0080120">
    <property type="term" value="P:CAAX-box protein maturation"/>
    <property type="evidence" value="ECO:0007669"/>
    <property type="project" value="UniProtKB-ARBA"/>
</dbReference>
<keyword evidence="2" id="KW-0812">Transmembrane</keyword>
<evidence type="ECO:0000313" key="5">
    <source>
        <dbReference type="Proteomes" id="UP000216008"/>
    </source>
</evidence>
<dbReference type="Pfam" id="PF02517">
    <property type="entry name" value="Rce1-like"/>
    <property type="match status" value="1"/>
</dbReference>
<dbReference type="AlphaFoldDB" id="A0A267M4Q2"/>
<feature type="transmembrane region" description="Helical" evidence="2">
    <location>
        <begin position="176"/>
        <end position="198"/>
    </location>
</feature>
<dbReference type="EMBL" id="NIBD01000038">
    <property type="protein sequence ID" value="PAB54604.1"/>
    <property type="molecule type" value="Genomic_DNA"/>
</dbReference>
<dbReference type="GO" id="GO:0004175">
    <property type="term" value="F:endopeptidase activity"/>
    <property type="evidence" value="ECO:0007669"/>
    <property type="project" value="UniProtKB-ARBA"/>
</dbReference>
<feature type="transmembrane region" description="Helical" evidence="2">
    <location>
        <begin position="45"/>
        <end position="62"/>
    </location>
</feature>